<accession>A0A821T6Y6</accession>
<evidence type="ECO:0000313" key="1">
    <source>
        <dbReference type="EMBL" id="CAF4871314.1"/>
    </source>
</evidence>
<dbReference type="Proteomes" id="UP000663880">
    <property type="component" value="Unassembled WGS sequence"/>
</dbReference>
<reference evidence="1" key="1">
    <citation type="submission" date="2021-02" db="EMBL/GenBank/DDBJ databases">
        <authorList>
            <person name="Steward A R."/>
        </authorList>
    </citation>
    <scope>NUCLEOTIDE SEQUENCE</scope>
</reference>
<keyword evidence="2" id="KW-1185">Reference proteome</keyword>
<proteinExistence type="predicted"/>
<name>A0A821T6Y6_9NEOP</name>
<evidence type="ECO:0000313" key="2">
    <source>
        <dbReference type="Proteomes" id="UP000663880"/>
    </source>
</evidence>
<sequence length="69" mass="8340">MDTYNWIYRRQLTFSNMPGKSQFTKQDDRLSVNLKKRDARQMLEMDNLDAALLLTTILRYKLPTQEKER</sequence>
<dbReference type="EMBL" id="CAJOBZ010000023">
    <property type="protein sequence ID" value="CAF4871314.1"/>
    <property type="molecule type" value="Genomic_DNA"/>
</dbReference>
<organism evidence="1 2">
    <name type="scientific">Pieris macdunnoughi</name>
    <dbReference type="NCBI Taxonomy" id="345717"/>
    <lineage>
        <taxon>Eukaryota</taxon>
        <taxon>Metazoa</taxon>
        <taxon>Ecdysozoa</taxon>
        <taxon>Arthropoda</taxon>
        <taxon>Hexapoda</taxon>
        <taxon>Insecta</taxon>
        <taxon>Pterygota</taxon>
        <taxon>Neoptera</taxon>
        <taxon>Endopterygota</taxon>
        <taxon>Lepidoptera</taxon>
        <taxon>Glossata</taxon>
        <taxon>Ditrysia</taxon>
        <taxon>Papilionoidea</taxon>
        <taxon>Pieridae</taxon>
        <taxon>Pierinae</taxon>
        <taxon>Pieris</taxon>
    </lineage>
</organism>
<dbReference type="AlphaFoldDB" id="A0A821T6Y6"/>
<gene>
    <name evidence="1" type="ORF">PMACD_LOCUS8786</name>
</gene>
<protein>
    <submittedName>
        <fullName evidence="1">Uncharacterized protein</fullName>
    </submittedName>
</protein>
<comment type="caution">
    <text evidence="1">The sequence shown here is derived from an EMBL/GenBank/DDBJ whole genome shotgun (WGS) entry which is preliminary data.</text>
</comment>